<dbReference type="PATRIC" id="fig|401562.4.peg.610"/>
<evidence type="ECO:0000313" key="1">
    <source>
        <dbReference type="EMBL" id="KTR07020.1"/>
    </source>
</evidence>
<name>A0A175RTJ5_9HYPH</name>
<gene>
    <name evidence="1" type="ORF">NS365_05030</name>
</gene>
<dbReference type="Proteomes" id="UP000078529">
    <property type="component" value="Unassembled WGS sequence"/>
</dbReference>
<dbReference type="EMBL" id="LDQA01000013">
    <property type="protein sequence ID" value="KTR07020.1"/>
    <property type="molecule type" value="Genomic_DNA"/>
</dbReference>
<dbReference type="AlphaFoldDB" id="A0A175RTJ5"/>
<organism evidence="1 2">
    <name type="scientific">Aureimonas ureilytica</name>
    <dbReference type="NCBI Taxonomy" id="401562"/>
    <lineage>
        <taxon>Bacteria</taxon>
        <taxon>Pseudomonadati</taxon>
        <taxon>Pseudomonadota</taxon>
        <taxon>Alphaproteobacteria</taxon>
        <taxon>Hyphomicrobiales</taxon>
        <taxon>Aurantimonadaceae</taxon>
        <taxon>Aureimonas</taxon>
    </lineage>
</organism>
<evidence type="ECO:0000313" key="2">
    <source>
        <dbReference type="Proteomes" id="UP000078529"/>
    </source>
</evidence>
<sequence length="91" mass="10264">MCDGHQRIGSGMGIDQLGEACLIDAVLRDGRVDRQRDRPALLLDLLLFDPDRFAGLVPRLRCVCRRGRRRSIMWCRQSDSPPASPHPLVGR</sequence>
<reference evidence="1 2" key="1">
    <citation type="journal article" date="2016" name="Front. Microbiol.">
        <title>Genomic Resource of Rice Seed Associated Bacteria.</title>
        <authorList>
            <person name="Midha S."/>
            <person name="Bansal K."/>
            <person name="Sharma S."/>
            <person name="Kumar N."/>
            <person name="Patil P.P."/>
            <person name="Chaudhry V."/>
            <person name="Patil P.B."/>
        </authorList>
    </citation>
    <scope>NUCLEOTIDE SEQUENCE [LARGE SCALE GENOMIC DNA]</scope>
    <source>
        <strain evidence="1 2">NS365</strain>
    </source>
</reference>
<keyword evidence="2" id="KW-1185">Reference proteome</keyword>
<comment type="caution">
    <text evidence="1">The sequence shown here is derived from an EMBL/GenBank/DDBJ whole genome shotgun (WGS) entry which is preliminary data.</text>
</comment>
<proteinExistence type="predicted"/>
<protein>
    <submittedName>
        <fullName evidence="1">Uncharacterized protein</fullName>
    </submittedName>
</protein>
<accession>A0A175RTJ5</accession>